<accession>A0A934NG68</accession>
<comment type="caution">
    <text evidence="1">The sequence shown here is derived from an EMBL/GenBank/DDBJ whole genome shotgun (WGS) entry which is preliminary data.</text>
</comment>
<proteinExistence type="predicted"/>
<dbReference type="EMBL" id="JAEKNN010000026">
    <property type="protein sequence ID" value="MBJ7608946.1"/>
    <property type="molecule type" value="Genomic_DNA"/>
</dbReference>
<reference evidence="1 2" key="1">
    <citation type="submission" date="2020-10" db="EMBL/GenBank/DDBJ databases">
        <title>Ca. Dormibacterota MAGs.</title>
        <authorList>
            <person name="Montgomery K."/>
        </authorList>
    </citation>
    <scope>NUCLEOTIDE SEQUENCE [LARGE SCALE GENOMIC DNA]</scope>
    <source>
        <strain evidence="1">Mitchell_Peninsula_5</strain>
    </source>
</reference>
<evidence type="ECO:0000313" key="2">
    <source>
        <dbReference type="Proteomes" id="UP000614410"/>
    </source>
</evidence>
<protein>
    <submittedName>
        <fullName evidence="1">Uncharacterized protein</fullName>
    </submittedName>
</protein>
<sequence>MYQSGRQRSPRAVGEERTQYLRWALIEAAVHAARHPAYIER</sequence>
<dbReference type="Proteomes" id="UP000614410">
    <property type="component" value="Unassembled WGS sequence"/>
</dbReference>
<dbReference type="AlphaFoldDB" id="A0A934NG68"/>
<name>A0A934NG68_9BACT</name>
<evidence type="ECO:0000313" key="1">
    <source>
        <dbReference type="EMBL" id="MBJ7608946.1"/>
    </source>
</evidence>
<organism evidence="1 2">
    <name type="scientific">Candidatus Amunia macphersoniae</name>
    <dbReference type="NCBI Taxonomy" id="3127014"/>
    <lineage>
        <taxon>Bacteria</taxon>
        <taxon>Bacillati</taxon>
        <taxon>Candidatus Dormiibacterota</taxon>
        <taxon>Candidatus Dormibacteria</taxon>
        <taxon>Candidatus Aeolococcales</taxon>
        <taxon>Candidatus Aeolococcaceae</taxon>
        <taxon>Candidatus Amunia</taxon>
    </lineage>
</organism>
<gene>
    <name evidence="1" type="ORF">JF887_05890</name>
</gene>